<gene>
    <name evidence="2" type="ORF">DU002_16725</name>
</gene>
<dbReference type="EMBL" id="QPID01000012">
    <property type="protein sequence ID" value="RCU45197.1"/>
    <property type="molecule type" value="Genomic_DNA"/>
</dbReference>
<dbReference type="OrthoDB" id="5625885at2"/>
<reference evidence="2 3" key="1">
    <citation type="submission" date="2018-07" db="EMBL/GenBank/DDBJ databases">
        <title>Corallincola holothuriorum sp. nov., a new facultative anaerobe isolated from sea cucumber Apostichopus japonicus.</title>
        <authorList>
            <person name="Xia H."/>
        </authorList>
    </citation>
    <scope>NUCLEOTIDE SEQUENCE [LARGE SCALE GENOMIC DNA]</scope>
    <source>
        <strain evidence="2 3">C4</strain>
    </source>
</reference>
<evidence type="ECO:0000256" key="1">
    <source>
        <dbReference type="SAM" id="Phobius"/>
    </source>
</evidence>
<accession>A0A368N3Q5</accession>
<dbReference type="InterPro" id="IPR021344">
    <property type="entry name" value="DUF2970"/>
</dbReference>
<keyword evidence="1" id="KW-1133">Transmembrane helix</keyword>
<evidence type="ECO:0000313" key="2">
    <source>
        <dbReference type="EMBL" id="RCU45197.1"/>
    </source>
</evidence>
<dbReference type="AlphaFoldDB" id="A0A368N3Q5"/>
<keyword evidence="1" id="KW-0472">Membrane</keyword>
<name>A0A368N3Q5_9GAMM</name>
<organism evidence="2 3">
    <name type="scientific">Corallincola holothuriorum</name>
    <dbReference type="NCBI Taxonomy" id="2282215"/>
    <lineage>
        <taxon>Bacteria</taxon>
        <taxon>Pseudomonadati</taxon>
        <taxon>Pseudomonadota</taxon>
        <taxon>Gammaproteobacteria</taxon>
        <taxon>Alteromonadales</taxon>
        <taxon>Psychromonadaceae</taxon>
        <taxon>Corallincola</taxon>
    </lineage>
</organism>
<sequence>MRAVVSAFFGVQSEAARKQDFQYHNPVPFIIAGIVMALMLVLTLIAVVSWVLDK</sequence>
<dbReference type="Pfam" id="PF11174">
    <property type="entry name" value="DUF2970"/>
    <property type="match status" value="1"/>
</dbReference>
<keyword evidence="1" id="KW-0812">Transmembrane</keyword>
<proteinExistence type="predicted"/>
<keyword evidence="3" id="KW-1185">Reference proteome</keyword>
<feature type="transmembrane region" description="Helical" evidence="1">
    <location>
        <begin position="31"/>
        <end position="52"/>
    </location>
</feature>
<evidence type="ECO:0000313" key="3">
    <source>
        <dbReference type="Proteomes" id="UP000252558"/>
    </source>
</evidence>
<protein>
    <submittedName>
        <fullName evidence="2">DUF2970 domain-containing protein</fullName>
    </submittedName>
</protein>
<dbReference type="Proteomes" id="UP000252558">
    <property type="component" value="Unassembled WGS sequence"/>
</dbReference>
<comment type="caution">
    <text evidence="2">The sequence shown here is derived from an EMBL/GenBank/DDBJ whole genome shotgun (WGS) entry which is preliminary data.</text>
</comment>